<keyword evidence="3" id="KW-1185">Reference proteome</keyword>
<dbReference type="OrthoDB" id="2020362at2759"/>
<evidence type="ECO:0000259" key="1">
    <source>
        <dbReference type="Pfam" id="PF04864"/>
    </source>
</evidence>
<name>A0A833R0N5_9POAL</name>
<dbReference type="InterPro" id="IPR006948">
    <property type="entry name" value="Alliinase_C"/>
</dbReference>
<comment type="caution">
    <text evidence="2">The sequence shown here is derived from an EMBL/GenBank/DDBJ whole genome shotgun (WGS) entry which is preliminary data.</text>
</comment>
<proteinExistence type="predicted"/>
<dbReference type="GO" id="GO:0016846">
    <property type="term" value="F:carbon-sulfur lyase activity"/>
    <property type="evidence" value="ECO:0007669"/>
    <property type="project" value="InterPro"/>
</dbReference>
<organism evidence="2 3">
    <name type="scientific">Carex littledalei</name>
    <dbReference type="NCBI Taxonomy" id="544730"/>
    <lineage>
        <taxon>Eukaryota</taxon>
        <taxon>Viridiplantae</taxon>
        <taxon>Streptophyta</taxon>
        <taxon>Embryophyta</taxon>
        <taxon>Tracheophyta</taxon>
        <taxon>Spermatophyta</taxon>
        <taxon>Magnoliopsida</taxon>
        <taxon>Liliopsida</taxon>
        <taxon>Poales</taxon>
        <taxon>Cyperaceae</taxon>
        <taxon>Cyperoideae</taxon>
        <taxon>Cariceae</taxon>
        <taxon>Carex</taxon>
        <taxon>Carex subgen. Euthyceras</taxon>
    </lineage>
</organism>
<protein>
    <submittedName>
        <fullName evidence="2">Allinase</fullName>
    </submittedName>
</protein>
<sequence>MPRAVFRGDDNFIEHACICLQMERLEMRGGFEWLRCEDQTINDCEAFFSSINVLTMSGRRFGVGAEFARVRNFY</sequence>
<reference evidence="2" key="1">
    <citation type="submission" date="2020-01" db="EMBL/GenBank/DDBJ databases">
        <title>Genome sequence of Kobresia littledalei, the first chromosome-level genome in the family Cyperaceae.</title>
        <authorList>
            <person name="Qu G."/>
        </authorList>
    </citation>
    <scope>NUCLEOTIDE SEQUENCE</scope>
    <source>
        <strain evidence="2">C.B.Clarke</strain>
        <tissue evidence="2">Leaf</tissue>
    </source>
</reference>
<accession>A0A833R0N5</accession>
<dbReference type="Proteomes" id="UP000623129">
    <property type="component" value="Unassembled WGS sequence"/>
</dbReference>
<evidence type="ECO:0000313" key="3">
    <source>
        <dbReference type="Proteomes" id="UP000623129"/>
    </source>
</evidence>
<evidence type="ECO:0000313" key="2">
    <source>
        <dbReference type="EMBL" id="KAF3330202.1"/>
    </source>
</evidence>
<feature type="domain" description="Alliinase C-terminal" evidence="1">
    <location>
        <begin position="16"/>
        <end position="70"/>
    </location>
</feature>
<gene>
    <name evidence="2" type="ORF">FCM35_KLT05533</name>
</gene>
<dbReference type="Pfam" id="PF04864">
    <property type="entry name" value="Alliinase_C"/>
    <property type="match status" value="1"/>
</dbReference>
<dbReference type="Gene3D" id="3.90.1150.10">
    <property type="entry name" value="Aspartate Aminotransferase, domain 1"/>
    <property type="match status" value="1"/>
</dbReference>
<dbReference type="InterPro" id="IPR015422">
    <property type="entry name" value="PyrdxlP-dep_Trfase_small"/>
</dbReference>
<dbReference type="AlphaFoldDB" id="A0A833R0N5"/>
<dbReference type="EMBL" id="SWLB01000014">
    <property type="protein sequence ID" value="KAF3330202.1"/>
    <property type="molecule type" value="Genomic_DNA"/>
</dbReference>